<sequence length="464" mass="50802">MKNLFVLGLASLLCLGACKNKEEEKVGPEPTDEVSVALKKGISPLASEADLDVLLGKIGNARYVLLGEASHGTSEFYTWRAAITRRLIAEKGFTFVAVEGDWPDAYELNRYVKGTAYGGNTAPQVLQNFNRWPQWMWANEEIAQLADWMKSHNAGPGAAAPAGFYGLDVYSLWESLERVVEYLETADPAAAQSARQAYACFAAYNRDEQAYARATTNPAASCADELAALLQTVQAHARANPASEEAFNAEQNTLVAVNGERYYHAMVRSGSGSWNVRDQHMMTTLDRLVQRHGPQAKAIVWAHNTHVGDARFTDMAASGEINIGQLVREQHAGEGVYIVGFGTNRGTVIAADQWDDKAEEMRVPEAQPGSWDAFLHALQPADKIVLLDGLRNEPALKAWKGQRAIGVVYRPSQESGNYVPTDLTQRYDALLYIDKTNALRPLPVRNSGRTRSPEAGSGFAGLQD</sequence>
<accession>A0A6J4KHG7</accession>
<feature type="region of interest" description="Disordered" evidence="1">
    <location>
        <begin position="442"/>
        <end position="464"/>
    </location>
</feature>
<dbReference type="GO" id="GO:0004719">
    <property type="term" value="F:protein-L-isoaspartate (D-aspartate) O-methyltransferase activity"/>
    <property type="evidence" value="ECO:0007669"/>
    <property type="project" value="UniProtKB-EC"/>
</dbReference>
<name>A0A6J4KHG7_9SPHI</name>
<reference evidence="2" key="1">
    <citation type="submission" date="2020-02" db="EMBL/GenBank/DDBJ databases">
        <authorList>
            <person name="Meier V. D."/>
        </authorList>
    </citation>
    <scope>NUCLEOTIDE SEQUENCE</scope>
    <source>
        <strain evidence="2">AVDCRST_MAG56</strain>
    </source>
</reference>
<proteinExistence type="predicted"/>
<dbReference type="AlphaFoldDB" id="A0A6J4KHG7"/>
<dbReference type="InterPro" id="IPR007815">
    <property type="entry name" value="Emycin_Estase"/>
</dbReference>
<evidence type="ECO:0000313" key="2">
    <source>
        <dbReference type="EMBL" id="CAA9304773.1"/>
    </source>
</evidence>
<dbReference type="InterPro" id="IPR052036">
    <property type="entry name" value="Hydrolase/PRTase-associated"/>
</dbReference>
<dbReference type="GO" id="GO:0046677">
    <property type="term" value="P:response to antibiotic"/>
    <property type="evidence" value="ECO:0007669"/>
    <property type="project" value="InterPro"/>
</dbReference>
<dbReference type="InterPro" id="IPR014622">
    <property type="entry name" value="UCP036794_erythomycin"/>
</dbReference>
<dbReference type="GO" id="GO:0032259">
    <property type="term" value="P:methylation"/>
    <property type="evidence" value="ECO:0007669"/>
    <property type="project" value="UniProtKB-KW"/>
</dbReference>
<gene>
    <name evidence="2" type="ORF">AVDCRST_MAG56-5757</name>
</gene>
<dbReference type="EC" id="2.1.1.77" evidence="2"/>
<dbReference type="Gene3D" id="3.30.1870.10">
    <property type="entry name" value="EreA-like, domain 2"/>
    <property type="match status" value="1"/>
</dbReference>
<dbReference type="Pfam" id="PF05139">
    <property type="entry name" value="Erythro_esteras"/>
    <property type="match status" value="1"/>
</dbReference>
<dbReference type="Gene3D" id="3.40.1660.10">
    <property type="entry name" value="EreA-like (biosynthetic domain)"/>
    <property type="match status" value="1"/>
</dbReference>
<keyword evidence="2" id="KW-0489">Methyltransferase</keyword>
<evidence type="ECO:0000256" key="1">
    <source>
        <dbReference type="SAM" id="MobiDB-lite"/>
    </source>
</evidence>
<dbReference type="Gene3D" id="1.20.1440.30">
    <property type="entry name" value="Biosynthetic Protein domain"/>
    <property type="match status" value="1"/>
</dbReference>
<dbReference type="PIRSF" id="PIRSF036794">
    <property type="entry name" value="UCP_erythr_ester"/>
    <property type="match status" value="1"/>
</dbReference>
<dbReference type="SUPFAM" id="SSF159501">
    <property type="entry name" value="EreA/ChaN-like"/>
    <property type="match status" value="1"/>
</dbReference>
<dbReference type="PANTHER" id="PTHR31299">
    <property type="entry name" value="ESTERASE, PUTATIVE (AFU_ORTHOLOGUE AFUA_1G05850)-RELATED"/>
    <property type="match status" value="1"/>
</dbReference>
<keyword evidence="2" id="KW-0808">Transferase</keyword>
<dbReference type="EMBL" id="CADCTQ010000476">
    <property type="protein sequence ID" value="CAA9304773.1"/>
    <property type="molecule type" value="Genomic_DNA"/>
</dbReference>
<protein>
    <submittedName>
        <fullName evidence="2">Protein-L-isoaspartate O-methyltransferase</fullName>
        <ecNumber evidence="2">2.1.1.77</ecNumber>
    </submittedName>
</protein>
<organism evidence="2">
    <name type="scientific">uncultured Cytophagales bacterium</name>
    <dbReference type="NCBI Taxonomy" id="158755"/>
    <lineage>
        <taxon>Bacteria</taxon>
        <taxon>Pseudomonadati</taxon>
        <taxon>Bacteroidota</taxon>
        <taxon>Sphingobacteriia</taxon>
        <taxon>Sphingobacteriales</taxon>
        <taxon>environmental samples</taxon>
    </lineage>
</organism>
<dbReference type="CDD" id="cd14728">
    <property type="entry name" value="Ere-like"/>
    <property type="match status" value="1"/>
</dbReference>
<dbReference type="PANTHER" id="PTHR31299:SF0">
    <property type="entry name" value="ESTERASE, PUTATIVE (AFU_ORTHOLOGUE AFUA_1G05850)-RELATED"/>
    <property type="match status" value="1"/>
</dbReference>